<evidence type="ECO:0000256" key="3">
    <source>
        <dbReference type="ARBA" id="ARBA00022475"/>
    </source>
</evidence>
<evidence type="ECO:0000256" key="6">
    <source>
        <dbReference type="ARBA" id="ARBA00023136"/>
    </source>
</evidence>
<sequence>MVSTAAPAPGNRQAGRARLGRIATITAAILVTLAFLYPVIFMISISFKLPKDIFTIPPKWISEITFDNYVSYFHQARILPRMINTIIVAVGAAIISMVAGSMAGYALSRMRMRGAGVMGGLILASRAVPPIALVVPMFLVARKLGLTDQYITVILAYVTFLVPYVVWLMRAFFKSLPKELEEAAMIDGCSRIGAFFRIIVPCSLTGMVSTLIFCIILAWEELLFALILTNDKAVTIPVAIAGIAADTEKGGLWGPLAAVGTLTVLPVVIFALAVQKYLIKGLADGATKG</sequence>
<organism evidence="9 10">
    <name type="scientific">Streptosporangium amethystogenes subsp. fukuiense</name>
    <dbReference type="NCBI Taxonomy" id="698418"/>
    <lineage>
        <taxon>Bacteria</taxon>
        <taxon>Bacillati</taxon>
        <taxon>Actinomycetota</taxon>
        <taxon>Actinomycetes</taxon>
        <taxon>Streptosporangiales</taxon>
        <taxon>Streptosporangiaceae</taxon>
        <taxon>Streptosporangium</taxon>
    </lineage>
</organism>
<dbReference type="Gene3D" id="1.10.3720.10">
    <property type="entry name" value="MetI-like"/>
    <property type="match status" value="1"/>
</dbReference>
<dbReference type="EMBL" id="JBHTEE010000001">
    <property type="protein sequence ID" value="MFC7600918.1"/>
    <property type="molecule type" value="Genomic_DNA"/>
</dbReference>
<reference evidence="10" key="1">
    <citation type="journal article" date="2019" name="Int. J. Syst. Evol. Microbiol.">
        <title>The Global Catalogue of Microorganisms (GCM) 10K type strain sequencing project: providing services to taxonomists for standard genome sequencing and annotation.</title>
        <authorList>
            <consortium name="The Broad Institute Genomics Platform"/>
            <consortium name="The Broad Institute Genome Sequencing Center for Infectious Disease"/>
            <person name="Wu L."/>
            <person name="Ma J."/>
        </authorList>
    </citation>
    <scope>NUCLEOTIDE SEQUENCE [LARGE SCALE GENOMIC DNA]</scope>
    <source>
        <strain evidence="10">JCM 10083</strain>
    </source>
</reference>
<dbReference type="Proteomes" id="UP001596514">
    <property type="component" value="Unassembled WGS sequence"/>
</dbReference>
<dbReference type="Pfam" id="PF00528">
    <property type="entry name" value="BPD_transp_1"/>
    <property type="match status" value="1"/>
</dbReference>
<name>A0ABW2SXW8_9ACTN</name>
<dbReference type="RefSeq" id="WP_343978066.1">
    <property type="nucleotide sequence ID" value="NZ_BAAAGK010000161.1"/>
</dbReference>
<feature type="transmembrane region" description="Helical" evidence="7">
    <location>
        <begin position="119"/>
        <end position="139"/>
    </location>
</feature>
<evidence type="ECO:0000313" key="10">
    <source>
        <dbReference type="Proteomes" id="UP001596514"/>
    </source>
</evidence>
<dbReference type="SUPFAM" id="SSF161098">
    <property type="entry name" value="MetI-like"/>
    <property type="match status" value="1"/>
</dbReference>
<evidence type="ECO:0000259" key="8">
    <source>
        <dbReference type="PROSITE" id="PS50928"/>
    </source>
</evidence>
<dbReference type="CDD" id="cd06261">
    <property type="entry name" value="TM_PBP2"/>
    <property type="match status" value="1"/>
</dbReference>
<accession>A0ABW2SXW8</accession>
<comment type="similarity">
    <text evidence="7">Belongs to the binding-protein-dependent transport system permease family.</text>
</comment>
<comment type="caution">
    <text evidence="9">The sequence shown here is derived from an EMBL/GenBank/DDBJ whole genome shotgun (WGS) entry which is preliminary data.</text>
</comment>
<keyword evidence="10" id="KW-1185">Reference proteome</keyword>
<evidence type="ECO:0000256" key="4">
    <source>
        <dbReference type="ARBA" id="ARBA00022692"/>
    </source>
</evidence>
<evidence type="ECO:0000313" key="9">
    <source>
        <dbReference type="EMBL" id="MFC7600918.1"/>
    </source>
</evidence>
<feature type="transmembrane region" description="Helical" evidence="7">
    <location>
        <begin position="252"/>
        <end position="274"/>
    </location>
</feature>
<keyword evidence="6 7" id="KW-0472">Membrane</keyword>
<comment type="subcellular location">
    <subcellularLocation>
        <location evidence="1 7">Cell membrane</location>
        <topology evidence="1 7">Multi-pass membrane protein</topology>
    </subcellularLocation>
</comment>
<evidence type="ECO:0000256" key="2">
    <source>
        <dbReference type="ARBA" id="ARBA00022448"/>
    </source>
</evidence>
<feature type="transmembrane region" description="Helical" evidence="7">
    <location>
        <begin position="151"/>
        <end position="173"/>
    </location>
</feature>
<dbReference type="PANTHER" id="PTHR32243">
    <property type="entry name" value="MALTOSE TRANSPORT SYSTEM PERMEASE-RELATED"/>
    <property type="match status" value="1"/>
</dbReference>
<keyword evidence="5 7" id="KW-1133">Transmembrane helix</keyword>
<keyword evidence="2 7" id="KW-0813">Transport</keyword>
<dbReference type="InterPro" id="IPR050901">
    <property type="entry name" value="BP-dep_ABC_trans_perm"/>
</dbReference>
<dbReference type="InterPro" id="IPR035906">
    <property type="entry name" value="MetI-like_sf"/>
</dbReference>
<feature type="domain" description="ABC transmembrane type-1" evidence="8">
    <location>
        <begin position="82"/>
        <end position="274"/>
    </location>
</feature>
<gene>
    <name evidence="9" type="ORF">ACFQVD_12510</name>
</gene>
<keyword evidence="4 7" id="KW-0812">Transmembrane</keyword>
<evidence type="ECO:0000256" key="1">
    <source>
        <dbReference type="ARBA" id="ARBA00004651"/>
    </source>
</evidence>
<feature type="transmembrane region" description="Helical" evidence="7">
    <location>
        <begin position="22"/>
        <end position="47"/>
    </location>
</feature>
<feature type="transmembrane region" description="Helical" evidence="7">
    <location>
        <begin position="82"/>
        <end position="107"/>
    </location>
</feature>
<dbReference type="PANTHER" id="PTHR32243:SF18">
    <property type="entry name" value="INNER MEMBRANE ABC TRANSPORTER PERMEASE PROTEIN YCJP"/>
    <property type="match status" value="1"/>
</dbReference>
<dbReference type="PROSITE" id="PS50928">
    <property type="entry name" value="ABC_TM1"/>
    <property type="match status" value="1"/>
</dbReference>
<dbReference type="InterPro" id="IPR000515">
    <property type="entry name" value="MetI-like"/>
</dbReference>
<evidence type="ECO:0000256" key="7">
    <source>
        <dbReference type="RuleBase" id="RU363032"/>
    </source>
</evidence>
<keyword evidence="3" id="KW-1003">Cell membrane</keyword>
<protein>
    <submittedName>
        <fullName evidence="9">Carbohydrate ABC transporter permease</fullName>
    </submittedName>
</protein>
<evidence type="ECO:0000256" key="5">
    <source>
        <dbReference type="ARBA" id="ARBA00022989"/>
    </source>
</evidence>
<proteinExistence type="inferred from homology"/>
<feature type="transmembrane region" description="Helical" evidence="7">
    <location>
        <begin position="194"/>
        <end position="219"/>
    </location>
</feature>